<name>A0A3N4VY99_9PAST</name>
<evidence type="ECO:0000259" key="9">
    <source>
        <dbReference type="PROSITE" id="PS50850"/>
    </source>
</evidence>
<sequence length="401" mass="43906">MVLRKNVRASGLFILILGLLAMLPPLAIDMYLPSFIDIANDLNVSQEKVQGTLSSFTFGFAIGQLFWGPVADSFGRKPQILLGLAGWSIASFLLTWVGDIENFYVLRLIQGLFGASSAVVSGALIRDLFDRDQFARIMSTIMIITMLAPLIAPLMGGYIAKWLHWHSIFYLLMGSGIVCFILVFIKIPETLSNENRVPLNFSNVLKNFGKLLSHKATLGYVLVTGLSFAGMFSFLTSGSLVYIQLYGVSPEHFGYFFLMNIVVLIAMTSVNRQLVVKVGSEKMLRLALILQLISGLFLIVVGIFHLGLWAMALGIALYIGMISTIGSNAAAAILDRYPQMAGTANAVAGTSRFGIASLVGMGLSYIPLTSERPMLFTMAVCTILCFVIYYFFCCRGVLNQN</sequence>
<dbReference type="GO" id="GO:0015385">
    <property type="term" value="F:sodium:proton antiporter activity"/>
    <property type="evidence" value="ECO:0007669"/>
    <property type="project" value="TreeGrafter"/>
</dbReference>
<keyword evidence="3 8" id="KW-0813">Transport</keyword>
<dbReference type="PANTHER" id="PTHR23502:SF132">
    <property type="entry name" value="POLYAMINE TRANSPORTER 2-RELATED"/>
    <property type="match status" value="1"/>
</dbReference>
<dbReference type="NCBIfam" id="NF008314">
    <property type="entry name" value="PRK11102.1"/>
    <property type="match status" value="1"/>
</dbReference>
<dbReference type="InterPro" id="IPR011701">
    <property type="entry name" value="MFS"/>
</dbReference>
<feature type="transmembrane region" description="Helical" evidence="8">
    <location>
        <begin position="374"/>
        <end position="392"/>
    </location>
</feature>
<feature type="transmembrane region" description="Helical" evidence="8">
    <location>
        <begin position="80"/>
        <end position="98"/>
    </location>
</feature>
<evidence type="ECO:0000256" key="4">
    <source>
        <dbReference type="ARBA" id="ARBA00022475"/>
    </source>
</evidence>
<dbReference type="InterPro" id="IPR036259">
    <property type="entry name" value="MFS_trans_sf"/>
</dbReference>
<feature type="transmembrane region" description="Helical" evidence="8">
    <location>
        <begin position="165"/>
        <end position="185"/>
    </location>
</feature>
<evidence type="ECO:0000256" key="3">
    <source>
        <dbReference type="ARBA" id="ARBA00022448"/>
    </source>
</evidence>
<keyword evidence="11" id="KW-1185">Reference proteome</keyword>
<dbReference type="InterPro" id="IPR020846">
    <property type="entry name" value="MFS_dom"/>
</dbReference>
<proteinExistence type="inferred from homology"/>
<evidence type="ECO:0000256" key="5">
    <source>
        <dbReference type="ARBA" id="ARBA00022692"/>
    </source>
</evidence>
<feature type="transmembrane region" description="Helical" evidence="8">
    <location>
        <begin position="255"/>
        <end position="274"/>
    </location>
</feature>
<feature type="transmembrane region" description="Helical" evidence="8">
    <location>
        <begin position="104"/>
        <end position="125"/>
    </location>
</feature>
<keyword evidence="8" id="KW-0997">Cell inner membrane</keyword>
<comment type="caution">
    <text evidence="8">Lacks conserved residue(s) required for the propagation of feature annotation.</text>
</comment>
<evidence type="ECO:0000256" key="7">
    <source>
        <dbReference type="ARBA" id="ARBA00023136"/>
    </source>
</evidence>
<accession>A0A3N4VY99</accession>
<evidence type="ECO:0000313" key="11">
    <source>
        <dbReference type="Proteomes" id="UP000281691"/>
    </source>
</evidence>
<comment type="subcellular location">
    <subcellularLocation>
        <location evidence="8">Cell inner membrane</location>
        <topology evidence="8">Multi-pass membrane protein</topology>
    </subcellularLocation>
    <subcellularLocation>
        <location evidence="1">Cell membrane</location>
        <topology evidence="1">Multi-pass membrane protein</topology>
    </subcellularLocation>
</comment>
<dbReference type="OrthoDB" id="9814303at2"/>
<feature type="domain" description="Major facilitator superfamily (MFS) profile" evidence="9">
    <location>
        <begin position="13"/>
        <end position="397"/>
    </location>
</feature>
<evidence type="ECO:0000256" key="8">
    <source>
        <dbReference type="RuleBase" id="RU365088"/>
    </source>
</evidence>
<dbReference type="AlphaFoldDB" id="A0A3N4VY99"/>
<keyword evidence="4" id="KW-1003">Cell membrane</keyword>
<gene>
    <name evidence="10" type="ORF">EDC46_0720</name>
</gene>
<dbReference type="RefSeq" id="WP_124210860.1">
    <property type="nucleotide sequence ID" value="NZ_CP016615.1"/>
</dbReference>
<dbReference type="Gene3D" id="1.20.1720.10">
    <property type="entry name" value="Multidrug resistance protein D"/>
    <property type="match status" value="1"/>
</dbReference>
<dbReference type="PANTHER" id="PTHR23502">
    <property type="entry name" value="MAJOR FACILITATOR SUPERFAMILY"/>
    <property type="match status" value="1"/>
</dbReference>
<dbReference type="SUPFAM" id="SSF103473">
    <property type="entry name" value="MFS general substrate transporter"/>
    <property type="match status" value="1"/>
</dbReference>
<dbReference type="PROSITE" id="PS50850">
    <property type="entry name" value="MFS"/>
    <property type="match status" value="1"/>
</dbReference>
<evidence type="ECO:0000256" key="2">
    <source>
        <dbReference type="ARBA" id="ARBA00006236"/>
    </source>
</evidence>
<dbReference type="Proteomes" id="UP000281691">
    <property type="component" value="Unassembled WGS sequence"/>
</dbReference>
<feature type="transmembrane region" description="Helical" evidence="8">
    <location>
        <begin position="286"/>
        <end position="309"/>
    </location>
</feature>
<comment type="caution">
    <text evidence="10">The sequence shown here is derived from an EMBL/GenBank/DDBJ whole genome shotgun (WGS) entry which is preliminary data.</text>
</comment>
<protein>
    <recommendedName>
        <fullName evidence="8">Bcr/CflA family efflux transporter</fullName>
    </recommendedName>
</protein>
<comment type="similarity">
    <text evidence="2 8">Belongs to the major facilitator superfamily. Bcr/CmlA family.</text>
</comment>
<dbReference type="CDD" id="cd17320">
    <property type="entry name" value="MFS_MdfA_MDR_like"/>
    <property type="match status" value="1"/>
</dbReference>
<feature type="transmembrane region" description="Helical" evidence="8">
    <location>
        <begin position="315"/>
        <end position="334"/>
    </location>
</feature>
<dbReference type="GO" id="GO:0042910">
    <property type="term" value="F:xenobiotic transmembrane transporter activity"/>
    <property type="evidence" value="ECO:0007669"/>
    <property type="project" value="InterPro"/>
</dbReference>
<feature type="transmembrane region" description="Helical" evidence="8">
    <location>
        <begin position="137"/>
        <end position="159"/>
    </location>
</feature>
<dbReference type="GO" id="GO:1990961">
    <property type="term" value="P:xenobiotic detoxification by transmembrane export across the plasma membrane"/>
    <property type="evidence" value="ECO:0007669"/>
    <property type="project" value="InterPro"/>
</dbReference>
<feature type="transmembrane region" description="Helical" evidence="8">
    <location>
        <begin position="218"/>
        <end position="243"/>
    </location>
</feature>
<organism evidence="10 11">
    <name type="scientific">Vespertiliibacter pulmonis</name>
    <dbReference type="NCBI Taxonomy" id="1443036"/>
    <lineage>
        <taxon>Bacteria</taxon>
        <taxon>Pseudomonadati</taxon>
        <taxon>Pseudomonadota</taxon>
        <taxon>Gammaproteobacteria</taxon>
        <taxon>Pasteurellales</taxon>
        <taxon>Pasteurellaceae</taxon>
        <taxon>Vespertiliibacter</taxon>
    </lineage>
</organism>
<evidence type="ECO:0000256" key="1">
    <source>
        <dbReference type="ARBA" id="ARBA00004651"/>
    </source>
</evidence>
<dbReference type="GO" id="GO:0005886">
    <property type="term" value="C:plasma membrane"/>
    <property type="evidence" value="ECO:0007669"/>
    <property type="project" value="UniProtKB-SubCell"/>
</dbReference>
<dbReference type="EMBL" id="RKQP01000001">
    <property type="protein sequence ID" value="RPE86323.1"/>
    <property type="molecule type" value="Genomic_DNA"/>
</dbReference>
<keyword evidence="7 8" id="KW-0472">Membrane</keyword>
<reference evidence="10 11" key="1">
    <citation type="submission" date="2018-11" db="EMBL/GenBank/DDBJ databases">
        <title>Genomic Encyclopedia of Type Strains, Phase IV (KMG-IV): sequencing the most valuable type-strain genomes for metagenomic binning, comparative biology and taxonomic classification.</title>
        <authorList>
            <person name="Goeker M."/>
        </authorList>
    </citation>
    <scope>NUCLEOTIDE SEQUENCE [LARGE SCALE GENOMIC DNA]</scope>
    <source>
        <strain evidence="10 11">DSM 27238</strain>
    </source>
</reference>
<feature type="transmembrane region" description="Helical" evidence="8">
    <location>
        <begin position="51"/>
        <end position="68"/>
    </location>
</feature>
<keyword evidence="6 8" id="KW-1133">Transmembrane helix</keyword>
<evidence type="ECO:0000256" key="6">
    <source>
        <dbReference type="ARBA" id="ARBA00022989"/>
    </source>
</evidence>
<dbReference type="FunFam" id="1.20.1720.10:FF:000005">
    <property type="entry name" value="Bcr/CflA family efflux transporter"/>
    <property type="match status" value="1"/>
</dbReference>
<feature type="transmembrane region" description="Helical" evidence="8">
    <location>
        <begin position="346"/>
        <end position="368"/>
    </location>
</feature>
<dbReference type="Pfam" id="PF07690">
    <property type="entry name" value="MFS_1"/>
    <property type="match status" value="1"/>
</dbReference>
<keyword evidence="5 8" id="KW-0812">Transmembrane</keyword>
<dbReference type="InterPro" id="IPR004812">
    <property type="entry name" value="Efflux_drug-R_Bcr/CmlA"/>
</dbReference>
<evidence type="ECO:0000313" key="10">
    <source>
        <dbReference type="EMBL" id="RPE86323.1"/>
    </source>
</evidence>
<dbReference type="NCBIfam" id="TIGR00710">
    <property type="entry name" value="efflux_Bcr_CflA"/>
    <property type="match status" value="1"/>
</dbReference>